<dbReference type="GO" id="GO:0042910">
    <property type="term" value="F:xenobiotic transmembrane transporter activity"/>
    <property type="evidence" value="ECO:0007669"/>
    <property type="project" value="InterPro"/>
</dbReference>
<gene>
    <name evidence="9" type="ORF">ENW11_10970</name>
</gene>
<dbReference type="EMBL" id="DTIY01000085">
    <property type="protein sequence ID" value="HGY40310.1"/>
    <property type="molecule type" value="Genomic_DNA"/>
</dbReference>
<feature type="transmembrane region" description="Helical" evidence="8">
    <location>
        <begin position="311"/>
        <end position="331"/>
    </location>
</feature>
<feature type="region of interest" description="Disordered" evidence="7">
    <location>
        <begin position="1"/>
        <end position="30"/>
    </location>
</feature>
<dbReference type="InterPro" id="IPR002528">
    <property type="entry name" value="MATE_fam"/>
</dbReference>
<dbReference type="PANTHER" id="PTHR43549:SF3">
    <property type="entry name" value="MULTIDRUG RESISTANCE PROTEIN YPNP-RELATED"/>
    <property type="match status" value="1"/>
</dbReference>
<dbReference type="InterPro" id="IPR048279">
    <property type="entry name" value="MdtK-like"/>
</dbReference>
<feature type="transmembrane region" description="Helical" evidence="8">
    <location>
        <begin position="186"/>
        <end position="204"/>
    </location>
</feature>
<accession>A0A7V4WLD5</accession>
<protein>
    <submittedName>
        <fullName evidence="9">MATE family efflux transporter</fullName>
    </submittedName>
</protein>
<dbReference type="PIRSF" id="PIRSF006603">
    <property type="entry name" value="DinF"/>
    <property type="match status" value="1"/>
</dbReference>
<evidence type="ECO:0000256" key="6">
    <source>
        <dbReference type="ARBA" id="ARBA00023136"/>
    </source>
</evidence>
<keyword evidence="4 8" id="KW-0812">Transmembrane</keyword>
<dbReference type="InterPro" id="IPR052031">
    <property type="entry name" value="Membrane_Transporter-Flippase"/>
</dbReference>
<evidence type="ECO:0000256" key="4">
    <source>
        <dbReference type="ARBA" id="ARBA00022692"/>
    </source>
</evidence>
<feature type="compositionally biased region" description="Basic and acidic residues" evidence="7">
    <location>
        <begin position="1"/>
        <end position="12"/>
    </location>
</feature>
<dbReference type="PANTHER" id="PTHR43549">
    <property type="entry name" value="MULTIDRUG RESISTANCE PROTEIN YPNP-RELATED"/>
    <property type="match status" value="1"/>
</dbReference>
<feature type="transmembrane region" description="Helical" evidence="8">
    <location>
        <begin position="469"/>
        <end position="489"/>
    </location>
</feature>
<comment type="subcellular location">
    <subcellularLocation>
        <location evidence="1">Cell membrane</location>
        <topology evidence="1">Multi-pass membrane protein</topology>
    </subcellularLocation>
</comment>
<feature type="transmembrane region" description="Helical" evidence="8">
    <location>
        <begin position="337"/>
        <end position="359"/>
    </location>
</feature>
<feature type="transmembrane region" description="Helical" evidence="8">
    <location>
        <begin position="371"/>
        <end position="391"/>
    </location>
</feature>
<feature type="transmembrane region" description="Helical" evidence="8">
    <location>
        <begin position="107"/>
        <end position="133"/>
    </location>
</feature>
<evidence type="ECO:0000256" key="1">
    <source>
        <dbReference type="ARBA" id="ARBA00004651"/>
    </source>
</evidence>
<dbReference type="AlphaFoldDB" id="A0A7V4WLD5"/>
<dbReference type="CDD" id="cd13138">
    <property type="entry name" value="MATE_yoeA_like"/>
    <property type="match status" value="1"/>
</dbReference>
<reference evidence="9" key="1">
    <citation type="journal article" date="2020" name="mSystems">
        <title>Genome- and Community-Level Interaction Insights into Carbon Utilization and Element Cycling Functions of Hydrothermarchaeota in Hydrothermal Sediment.</title>
        <authorList>
            <person name="Zhou Z."/>
            <person name="Liu Y."/>
            <person name="Xu W."/>
            <person name="Pan J."/>
            <person name="Luo Z.H."/>
            <person name="Li M."/>
        </authorList>
    </citation>
    <scope>NUCLEOTIDE SEQUENCE [LARGE SCALE GENOMIC DNA]</scope>
    <source>
        <strain evidence="9">SpSt-82</strain>
    </source>
</reference>
<keyword evidence="5 8" id="KW-1133">Transmembrane helix</keyword>
<evidence type="ECO:0000256" key="2">
    <source>
        <dbReference type="ARBA" id="ARBA00022448"/>
    </source>
</evidence>
<dbReference type="GO" id="GO:0005886">
    <property type="term" value="C:plasma membrane"/>
    <property type="evidence" value="ECO:0007669"/>
    <property type="project" value="UniProtKB-SubCell"/>
</dbReference>
<keyword evidence="3" id="KW-1003">Cell membrane</keyword>
<feature type="transmembrane region" description="Helical" evidence="8">
    <location>
        <begin position="411"/>
        <end position="431"/>
    </location>
</feature>
<dbReference type="GO" id="GO:0015297">
    <property type="term" value="F:antiporter activity"/>
    <property type="evidence" value="ECO:0007669"/>
    <property type="project" value="InterPro"/>
</dbReference>
<proteinExistence type="predicted"/>
<dbReference type="NCBIfam" id="TIGR00797">
    <property type="entry name" value="matE"/>
    <property type="match status" value="1"/>
</dbReference>
<sequence>MRNRESGGEKRSVFMHHRRKNEKERNSRLISTGRSTTMVATYQKGRARTMKAGRVTDFTRGSIPRHLIVFSIPMLLGNLLQTLYNTVDSIWVGRFLGPEALAAVSVSFPIVFLLVAFTTGLSMAAGVMVAQYFGAGKEEEVRRTATASTVLLTLLGTGAMVAGLVLHRALLSLIRTPSGIFELATSYLFFFLLGLPFMFLYNNIGSVLRGVGDSKTPLLLLVYATLLNIVLDPLLILGIPPFPRLGVAGAAIATTVSQGFSAILGTVILKRGGFFVFRRSHLIPCPSFVRTLFRLGLPAGAQQTIVSLGHLAMMSIVNGFGKTVVAAFGAATRVDQFSFLPALSFSLAISSLAGQNVGAQNFTRAREVARWGAIVAASFALPVSFLVFFLAPQLIRIFTTDPEVIRIGIEYLRIVSFSYVPFALMFAYNGFLRGAGDTFQTMVNTLLTLWLVRIPVAKLLSLTSLAERGIWVSFVAGPVAGYLIAYLYYASGRWESKAIVRKDRESFQEAAC</sequence>
<comment type="caution">
    <text evidence="9">The sequence shown here is derived from an EMBL/GenBank/DDBJ whole genome shotgun (WGS) entry which is preliminary data.</text>
</comment>
<feature type="transmembrane region" description="Helical" evidence="8">
    <location>
        <begin position="216"/>
        <end position="239"/>
    </location>
</feature>
<feature type="transmembrane region" description="Helical" evidence="8">
    <location>
        <begin position="245"/>
        <end position="269"/>
    </location>
</feature>
<keyword evidence="2" id="KW-0813">Transport</keyword>
<keyword evidence="6 8" id="KW-0472">Membrane</keyword>
<dbReference type="Pfam" id="PF01554">
    <property type="entry name" value="MatE"/>
    <property type="match status" value="2"/>
</dbReference>
<feature type="transmembrane region" description="Helical" evidence="8">
    <location>
        <begin position="145"/>
        <end position="166"/>
    </location>
</feature>
<evidence type="ECO:0000313" key="9">
    <source>
        <dbReference type="EMBL" id="HGY40310.1"/>
    </source>
</evidence>
<evidence type="ECO:0000256" key="3">
    <source>
        <dbReference type="ARBA" id="ARBA00022475"/>
    </source>
</evidence>
<organism evidence="9">
    <name type="scientific">Candidatus Caldatribacterium saccharofermentans</name>
    <dbReference type="NCBI Taxonomy" id="1454753"/>
    <lineage>
        <taxon>Bacteria</taxon>
        <taxon>Pseudomonadati</taxon>
        <taxon>Atribacterota</taxon>
        <taxon>Atribacteria</taxon>
        <taxon>Atribacterales</taxon>
        <taxon>Candidatus Caldatribacteriaceae</taxon>
        <taxon>Candidatus Caldatribacterium</taxon>
    </lineage>
</organism>
<evidence type="ECO:0000256" key="7">
    <source>
        <dbReference type="SAM" id="MobiDB-lite"/>
    </source>
</evidence>
<evidence type="ECO:0000256" key="5">
    <source>
        <dbReference type="ARBA" id="ARBA00022989"/>
    </source>
</evidence>
<evidence type="ECO:0000256" key="8">
    <source>
        <dbReference type="SAM" id="Phobius"/>
    </source>
</evidence>
<name>A0A7V4WLD5_9BACT</name>